<proteinExistence type="predicted"/>
<reference evidence="1" key="1">
    <citation type="journal article" date="2021" name="Nat. Commun.">
        <title>Genetic determinants of endophytism in the Arabidopsis root mycobiome.</title>
        <authorList>
            <person name="Mesny F."/>
            <person name="Miyauchi S."/>
            <person name="Thiergart T."/>
            <person name="Pickel B."/>
            <person name="Atanasova L."/>
            <person name="Karlsson M."/>
            <person name="Huettel B."/>
            <person name="Barry K.W."/>
            <person name="Haridas S."/>
            <person name="Chen C."/>
            <person name="Bauer D."/>
            <person name="Andreopoulos W."/>
            <person name="Pangilinan J."/>
            <person name="LaButti K."/>
            <person name="Riley R."/>
            <person name="Lipzen A."/>
            <person name="Clum A."/>
            <person name="Drula E."/>
            <person name="Henrissat B."/>
            <person name="Kohler A."/>
            <person name="Grigoriev I.V."/>
            <person name="Martin F.M."/>
            <person name="Hacquard S."/>
        </authorList>
    </citation>
    <scope>NUCLEOTIDE SEQUENCE</scope>
    <source>
        <strain evidence="1">MPI-CAGE-AT-0023</strain>
    </source>
</reference>
<dbReference type="AlphaFoldDB" id="A0A9P9KWL4"/>
<accession>A0A9P9KWL4</accession>
<gene>
    <name evidence="1" type="ORF">BKA55DRAFT_532398</name>
</gene>
<dbReference type="GeneID" id="70219286"/>
<protein>
    <submittedName>
        <fullName evidence="1">Uncharacterized protein</fullName>
    </submittedName>
</protein>
<keyword evidence="2" id="KW-1185">Reference proteome</keyword>
<dbReference type="Proteomes" id="UP000720189">
    <property type="component" value="Unassembled WGS sequence"/>
</dbReference>
<name>A0A9P9KWL4_FUSRE</name>
<organism evidence="1 2">
    <name type="scientific">Fusarium redolens</name>
    <dbReference type="NCBI Taxonomy" id="48865"/>
    <lineage>
        <taxon>Eukaryota</taxon>
        <taxon>Fungi</taxon>
        <taxon>Dikarya</taxon>
        <taxon>Ascomycota</taxon>
        <taxon>Pezizomycotina</taxon>
        <taxon>Sordariomycetes</taxon>
        <taxon>Hypocreomycetidae</taxon>
        <taxon>Hypocreales</taxon>
        <taxon>Nectriaceae</taxon>
        <taxon>Fusarium</taxon>
        <taxon>Fusarium redolens species complex</taxon>
    </lineage>
</organism>
<dbReference type="EMBL" id="JAGMUX010000001">
    <property type="protein sequence ID" value="KAH7269764.1"/>
    <property type="molecule type" value="Genomic_DNA"/>
</dbReference>
<dbReference type="RefSeq" id="XP_046056532.1">
    <property type="nucleotide sequence ID" value="XM_046189332.1"/>
</dbReference>
<comment type="caution">
    <text evidence="1">The sequence shown here is derived from an EMBL/GenBank/DDBJ whole genome shotgun (WGS) entry which is preliminary data.</text>
</comment>
<evidence type="ECO:0000313" key="1">
    <source>
        <dbReference type="EMBL" id="KAH7269764.1"/>
    </source>
</evidence>
<dbReference type="OrthoDB" id="4976073at2759"/>
<evidence type="ECO:0000313" key="2">
    <source>
        <dbReference type="Proteomes" id="UP000720189"/>
    </source>
</evidence>
<sequence length="139" mass="16089">MEDTVLSECISCDEHYSVRSQRDFIWAQERQPSVQLHAFLEQPSRDDPFSTWSITPIDPSSNLTFRHIEALWLRRITSCVAYIRRRVLILLFQTYVLVGPAAQIHQCQPPQAHAVDAQLDTRGIGAQFEEPWTHRSSLQ</sequence>